<organism evidence="4 5">
    <name type="scientific">Oceanidesulfovibrio indonesiensis</name>
    <dbReference type="NCBI Taxonomy" id="54767"/>
    <lineage>
        <taxon>Bacteria</taxon>
        <taxon>Pseudomonadati</taxon>
        <taxon>Thermodesulfobacteriota</taxon>
        <taxon>Desulfovibrionia</taxon>
        <taxon>Desulfovibrionales</taxon>
        <taxon>Desulfovibrionaceae</taxon>
        <taxon>Oceanidesulfovibrio</taxon>
    </lineage>
</organism>
<accession>A0A7M3MEQ7</accession>
<feature type="short sequence motif" description="GXSXG" evidence="2">
    <location>
        <begin position="106"/>
        <end position="110"/>
    </location>
</feature>
<feature type="short sequence motif" description="GXGXXG" evidence="2">
    <location>
        <begin position="77"/>
        <end position="82"/>
    </location>
</feature>
<proteinExistence type="predicted"/>
<evidence type="ECO:0000313" key="4">
    <source>
        <dbReference type="EMBL" id="TVM17301.1"/>
    </source>
</evidence>
<feature type="active site" description="Nucleophile" evidence="2">
    <location>
        <position position="108"/>
    </location>
</feature>
<dbReference type="Gene3D" id="3.40.1090.10">
    <property type="entry name" value="Cytosolic phospholipase A2 catalytic domain"/>
    <property type="match status" value="1"/>
</dbReference>
<keyword evidence="2" id="KW-0378">Hydrolase</keyword>
<keyword evidence="2" id="KW-0442">Lipid degradation</keyword>
<feature type="domain" description="PNPLA" evidence="3">
    <location>
        <begin position="73"/>
        <end position="263"/>
    </location>
</feature>
<name>A0A7M3MEQ7_9BACT</name>
<feature type="short sequence motif" description="DGA/G" evidence="2">
    <location>
        <begin position="249"/>
        <end position="251"/>
    </location>
</feature>
<evidence type="ECO:0000256" key="2">
    <source>
        <dbReference type="PROSITE-ProRule" id="PRU01161"/>
    </source>
</evidence>
<feature type="active site" description="Proton acceptor" evidence="2">
    <location>
        <position position="249"/>
    </location>
</feature>
<dbReference type="GO" id="GO:0016042">
    <property type="term" value="P:lipid catabolic process"/>
    <property type="evidence" value="ECO:0007669"/>
    <property type="project" value="UniProtKB-UniRule"/>
</dbReference>
<reference evidence="4 5" key="1">
    <citation type="submission" date="2018-06" db="EMBL/GenBank/DDBJ databases">
        <title>Complete genome of Desulfovibrio indonesiensis P37SLT.</title>
        <authorList>
            <person name="Crispim J.S."/>
            <person name="Vidigal P.M.P."/>
            <person name="Silva L.C.F."/>
            <person name="Laguardia C.N."/>
            <person name="Araujo L.C."/>
            <person name="Dias R.S."/>
            <person name="Sousa M.P."/>
            <person name="Paula S.O."/>
            <person name="Silva C."/>
        </authorList>
    </citation>
    <scope>NUCLEOTIDE SEQUENCE [LARGE SCALE GENOMIC DNA]</scope>
    <source>
        <strain evidence="4 5">P37SLT</strain>
    </source>
</reference>
<comment type="caution">
    <text evidence="4">The sequence shown here is derived from an EMBL/GenBank/DDBJ whole genome shotgun (WGS) entry which is preliminary data.</text>
</comment>
<sequence>MLLLASCASLPRNPLPEQYVEQARIPGLPDVRTFADEYSPAFQKNLVESIERRKAYYEAQGLVWPPQEPINLLALSGGGDYGAFGAGVLYGWTEAGDRPEFSLVTGVSTGSLIAPFAFLGSDYDDELKEVYTTIDAKKVFILKRIFSIIGGDSVADTKPLAELAAAYIDGEMLRRIADEHDKGRRLFIATTNLDAQRSVVWDMGAIAKAGQLELFRKVLMASSAIPAAFPPEYIPVVAGGKAYDEMHVDGGVVTQVFLYGPFVNPMSVVENYSDDFNGRDKRMYVIVNNKVSGTYNPLRRNLPDIAGTAISSLIRNQGIGALDRLYLIAERDGFDYNVGYIPDEFQPQSDELFDPEVMNTLFEMGREMAREGSLWMNHPPGFTP</sequence>
<dbReference type="AlphaFoldDB" id="A0A7M3MEQ7"/>
<dbReference type="InterPro" id="IPR002641">
    <property type="entry name" value="PNPLA_dom"/>
</dbReference>
<protein>
    <recommendedName>
        <fullName evidence="3">PNPLA domain-containing protein</fullName>
    </recommendedName>
</protein>
<gene>
    <name evidence="4" type="ORF">DPQ33_08940</name>
</gene>
<dbReference type="Proteomes" id="UP000448292">
    <property type="component" value="Unassembled WGS sequence"/>
</dbReference>
<dbReference type="InterPro" id="IPR016035">
    <property type="entry name" value="Acyl_Trfase/lysoPLipase"/>
</dbReference>
<dbReference type="GO" id="GO:0016787">
    <property type="term" value="F:hydrolase activity"/>
    <property type="evidence" value="ECO:0007669"/>
    <property type="project" value="UniProtKB-UniRule"/>
</dbReference>
<keyword evidence="5" id="KW-1185">Reference proteome</keyword>
<evidence type="ECO:0000259" key="3">
    <source>
        <dbReference type="PROSITE" id="PS51635"/>
    </source>
</evidence>
<dbReference type="Pfam" id="PF01734">
    <property type="entry name" value="Patatin"/>
    <property type="match status" value="1"/>
</dbReference>
<evidence type="ECO:0000256" key="1">
    <source>
        <dbReference type="ARBA" id="ARBA00023098"/>
    </source>
</evidence>
<evidence type="ECO:0000313" key="5">
    <source>
        <dbReference type="Proteomes" id="UP000448292"/>
    </source>
</evidence>
<keyword evidence="1 2" id="KW-0443">Lipid metabolism</keyword>
<dbReference type="SUPFAM" id="SSF52151">
    <property type="entry name" value="FabD/lysophospholipase-like"/>
    <property type="match status" value="1"/>
</dbReference>
<dbReference type="PROSITE" id="PS51635">
    <property type="entry name" value="PNPLA"/>
    <property type="match status" value="1"/>
</dbReference>
<dbReference type="EMBL" id="QMIE01000007">
    <property type="protein sequence ID" value="TVM17301.1"/>
    <property type="molecule type" value="Genomic_DNA"/>
</dbReference>